<dbReference type="AlphaFoldDB" id="A0A350P153"/>
<protein>
    <recommendedName>
        <fullName evidence="1">HTH cro/C1-type domain-containing protein</fullName>
    </recommendedName>
</protein>
<accession>A0A350P153</accession>
<reference evidence="2 3" key="1">
    <citation type="journal article" date="2018" name="Nat. Biotechnol.">
        <title>A standardized bacterial taxonomy based on genome phylogeny substantially revises the tree of life.</title>
        <authorList>
            <person name="Parks D.H."/>
            <person name="Chuvochina M."/>
            <person name="Waite D.W."/>
            <person name="Rinke C."/>
            <person name="Skarshewski A."/>
            <person name="Chaumeil P.A."/>
            <person name="Hugenholtz P."/>
        </authorList>
    </citation>
    <scope>NUCLEOTIDE SEQUENCE [LARGE SCALE GENOMIC DNA]</scope>
    <source>
        <strain evidence="2">UBA11978</strain>
    </source>
</reference>
<dbReference type="Proteomes" id="UP000263517">
    <property type="component" value="Unassembled WGS sequence"/>
</dbReference>
<dbReference type="CDD" id="cd00093">
    <property type="entry name" value="HTH_XRE"/>
    <property type="match status" value="1"/>
</dbReference>
<proteinExistence type="predicted"/>
<sequence>MYKNNLKSLRSGKAVTQTDISTALSIGQAEYSRMESGKRKIYPHKTKIAEYLKISEDEIVESLLDGTEVDRRALSPTLPVYGFPLPDGKGFDWTQQMMSKVDRPECLVGCPLAYACFCYGECLAPQINNGDLAFLNPTLEPRAAGLVVVCYKANGKERGLLCRFLGEKAGNVCVEWRDGEETFKSSDISVHPVVSVQYAL</sequence>
<gene>
    <name evidence="2" type="ORF">DCW74_04700</name>
</gene>
<evidence type="ECO:0000259" key="1">
    <source>
        <dbReference type="PROSITE" id="PS50943"/>
    </source>
</evidence>
<dbReference type="InterPro" id="IPR010982">
    <property type="entry name" value="Lambda_DNA-bd_dom_sf"/>
</dbReference>
<evidence type="ECO:0000313" key="2">
    <source>
        <dbReference type="EMBL" id="HAW75020.1"/>
    </source>
</evidence>
<organism evidence="2 3">
    <name type="scientific">Alteromonas australica</name>
    <dbReference type="NCBI Taxonomy" id="589873"/>
    <lineage>
        <taxon>Bacteria</taxon>
        <taxon>Pseudomonadati</taxon>
        <taxon>Pseudomonadota</taxon>
        <taxon>Gammaproteobacteria</taxon>
        <taxon>Alteromonadales</taxon>
        <taxon>Alteromonadaceae</taxon>
        <taxon>Alteromonas/Salinimonas group</taxon>
        <taxon>Alteromonas</taxon>
    </lineage>
</organism>
<feature type="domain" description="HTH cro/C1-type" evidence="1">
    <location>
        <begin position="6"/>
        <end position="59"/>
    </location>
</feature>
<comment type="caution">
    <text evidence="2">The sequence shown here is derived from an EMBL/GenBank/DDBJ whole genome shotgun (WGS) entry which is preliminary data.</text>
</comment>
<dbReference type="GO" id="GO:0003677">
    <property type="term" value="F:DNA binding"/>
    <property type="evidence" value="ECO:0007669"/>
    <property type="project" value="InterPro"/>
</dbReference>
<dbReference type="PROSITE" id="PS50943">
    <property type="entry name" value="HTH_CROC1"/>
    <property type="match status" value="1"/>
</dbReference>
<dbReference type="InterPro" id="IPR001387">
    <property type="entry name" value="Cro/C1-type_HTH"/>
</dbReference>
<dbReference type="Gene3D" id="1.10.260.40">
    <property type="entry name" value="lambda repressor-like DNA-binding domains"/>
    <property type="match status" value="1"/>
</dbReference>
<dbReference type="SUPFAM" id="SSF47413">
    <property type="entry name" value="lambda repressor-like DNA-binding domains"/>
    <property type="match status" value="1"/>
</dbReference>
<evidence type="ECO:0000313" key="3">
    <source>
        <dbReference type="Proteomes" id="UP000263517"/>
    </source>
</evidence>
<dbReference type="SMART" id="SM00530">
    <property type="entry name" value="HTH_XRE"/>
    <property type="match status" value="1"/>
</dbReference>
<dbReference type="InterPro" id="IPR036286">
    <property type="entry name" value="LexA/Signal_pep-like_sf"/>
</dbReference>
<dbReference type="SUPFAM" id="SSF51306">
    <property type="entry name" value="LexA/Signal peptidase"/>
    <property type="match status" value="1"/>
</dbReference>
<dbReference type="EMBL" id="DNAN01000161">
    <property type="protein sequence ID" value="HAW75020.1"/>
    <property type="molecule type" value="Genomic_DNA"/>
</dbReference>
<name>A0A350P153_9ALTE</name>